<dbReference type="AlphaFoldDB" id="A0ABC8R3Q0"/>
<feature type="domain" description="Amidase" evidence="1">
    <location>
        <begin position="21"/>
        <end position="87"/>
    </location>
</feature>
<dbReference type="EMBL" id="CAUOFW020000957">
    <property type="protein sequence ID" value="CAK9139360.1"/>
    <property type="molecule type" value="Genomic_DNA"/>
</dbReference>
<dbReference type="Pfam" id="PF01425">
    <property type="entry name" value="Amidase"/>
    <property type="match status" value="1"/>
</dbReference>
<dbReference type="Proteomes" id="UP001642360">
    <property type="component" value="Unassembled WGS sequence"/>
</dbReference>
<evidence type="ECO:0000313" key="3">
    <source>
        <dbReference type="Proteomes" id="UP001642360"/>
    </source>
</evidence>
<keyword evidence="3" id="KW-1185">Reference proteome</keyword>
<dbReference type="PANTHER" id="PTHR46310">
    <property type="entry name" value="AMIDASE 1"/>
    <property type="match status" value="1"/>
</dbReference>
<protein>
    <recommendedName>
        <fullName evidence="1">Amidase domain-containing protein</fullName>
    </recommendedName>
</protein>
<dbReference type="Gene3D" id="3.90.1300.10">
    <property type="entry name" value="Amidase signature (AS) domain"/>
    <property type="match status" value="1"/>
</dbReference>
<evidence type="ECO:0000313" key="2">
    <source>
        <dbReference type="EMBL" id="CAK9139360.1"/>
    </source>
</evidence>
<organism evidence="2 3">
    <name type="scientific">Ilex paraguariensis</name>
    <name type="common">yerba mate</name>
    <dbReference type="NCBI Taxonomy" id="185542"/>
    <lineage>
        <taxon>Eukaryota</taxon>
        <taxon>Viridiplantae</taxon>
        <taxon>Streptophyta</taxon>
        <taxon>Embryophyta</taxon>
        <taxon>Tracheophyta</taxon>
        <taxon>Spermatophyta</taxon>
        <taxon>Magnoliopsida</taxon>
        <taxon>eudicotyledons</taxon>
        <taxon>Gunneridae</taxon>
        <taxon>Pentapetalae</taxon>
        <taxon>asterids</taxon>
        <taxon>campanulids</taxon>
        <taxon>Aquifoliales</taxon>
        <taxon>Aquifoliaceae</taxon>
        <taxon>Ilex</taxon>
    </lineage>
</organism>
<dbReference type="PANTHER" id="PTHR46310:SF7">
    <property type="entry name" value="AMIDASE 1"/>
    <property type="match status" value="1"/>
</dbReference>
<comment type="caution">
    <text evidence="2">The sequence shown here is derived from an EMBL/GenBank/DDBJ whole genome shotgun (WGS) entry which is preliminary data.</text>
</comment>
<name>A0ABC8R3Q0_9AQUA</name>
<sequence length="114" mass="12193">MARDSDYGAFMEKFILQPSSSSQELPLSGLTFAVKDIFDVDGYITGFGNPDWARTHSAATSTAVAVLAVLKAGATCVGKAVMDEMAYREVNTLSHTKITKDNEDDVSTTADPIP</sequence>
<reference evidence="2 3" key="1">
    <citation type="submission" date="2024-02" db="EMBL/GenBank/DDBJ databases">
        <authorList>
            <person name="Vignale AGUSTIN F."/>
            <person name="Sosa J E."/>
            <person name="Modenutti C."/>
        </authorList>
    </citation>
    <scope>NUCLEOTIDE SEQUENCE [LARGE SCALE GENOMIC DNA]</scope>
</reference>
<evidence type="ECO:0000259" key="1">
    <source>
        <dbReference type="Pfam" id="PF01425"/>
    </source>
</evidence>
<dbReference type="InterPro" id="IPR023631">
    <property type="entry name" value="Amidase_dom"/>
</dbReference>
<proteinExistence type="predicted"/>
<gene>
    <name evidence="2" type="ORF">ILEXP_LOCUS6749</name>
</gene>
<dbReference type="InterPro" id="IPR036928">
    <property type="entry name" value="AS_sf"/>
</dbReference>
<dbReference type="SUPFAM" id="SSF75304">
    <property type="entry name" value="Amidase signature (AS) enzymes"/>
    <property type="match status" value="1"/>
</dbReference>
<accession>A0ABC8R3Q0</accession>